<comment type="caution">
    <text evidence="6">The sequence shown here is derived from an EMBL/GenBank/DDBJ whole genome shotgun (WGS) entry which is preliminary data.</text>
</comment>
<dbReference type="InterPro" id="IPR016032">
    <property type="entry name" value="Sig_transdc_resp-reg_C-effctor"/>
</dbReference>
<gene>
    <name evidence="6" type="ORF">OMW55_04130</name>
</gene>
<accession>A0ABT3JD47</accession>
<dbReference type="InterPro" id="IPR011006">
    <property type="entry name" value="CheY-like_superfamily"/>
</dbReference>
<reference evidence="6 7" key="1">
    <citation type="submission" date="2022-10" db="EMBL/GenBank/DDBJ databases">
        <title>Sphingomonas sp.</title>
        <authorList>
            <person name="Jin C."/>
        </authorList>
    </citation>
    <scope>NUCLEOTIDE SEQUENCE [LARGE SCALE GENOMIC DNA]</scope>
    <source>
        <strain evidence="6 7">BN140010</strain>
    </source>
</reference>
<dbReference type="PRINTS" id="PR00038">
    <property type="entry name" value="HTHLUXR"/>
</dbReference>
<dbReference type="InterPro" id="IPR058245">
    <property type="entry name" value="NreC/VraR/RcsB-like_REC"/>
</dbReference>
<sequence>MSARRSVAIVAEEQGFFNAGLAAMLQNEIGFSKVLRTSNYKGLMALLADNLKVDLLVIDFELPGASGLTTLQELHEAQPGMRIAVLCEQMNSRDGLAILAAGAHGVIPKQITSCAELQQALRTVDQSSIFIPASLIEPAKWNQPEDDFNPEAFAGLTSRQQQVISLLYEGHPNKVIARELGISPSTVKVHVHAAFRALGVHSRLAAMAALRASARAVTEA</sequence>
<evidence type="ECO:0000256" key="2">
    <source>
        <dbReference type="ARBA" id="ARBA00023125"/>
    </source>
</evidence>
<dbReference type="RefSeq" id="WP_264881039.1">
    <property type="nucleotide sequence ID" value="NZ_JAPDOB010000001.1"/>
</dbReference>
<feature type="domain" description="Response regulatory" evidence="5">
    <location>
        <begin position="7"/>
        <end position="124"/>
    </location>
</feature>
<dbReference type="SUPFAM" id="SSF52172">
    <property type="entry name" value="CheY-like"/>
    <property type="match status" value="1"/>
</dbReference>
<dbReference type="Gene3D" id="3.40.50.2300">
    <property type="match status" value="1"/>
</dbReference>
<dbReference type="Proteomes" id="UP001526246">
    <property type="component" value="Unassembled WGS sequence"/>
</dbReference>
<protein>
    <submittedName>
        <fullName evidence="6">Response regulator transcription factor</fullName>
    </submittedName>
</protein>
<evidence type="ECO:0000259" key="4">
    <source>
        <dbReference type="PROSITE" id="PS50043"/>
    </source>
</evidence>
<dbReference type="PROSITE" id="PS50110">
    <property type="entry name" value="RESPONSE_REGULATORY"/>
    <property type="match status" value="1"/>
</dbReference>
<dbReference type="CDD" id="cd17535">
    <property type="entry name" value="REC_NarL-like"/>
    <property type="match status" value="1"/>
</dbReference>
<name>A0ABT3JD47_9SPHN</name>
<dbReference type="EMBL" id="JAPDOB010000001">
    <property type="protein sequence ID" value="MCW3796993.1"/>
    <property type="molecule type" value="Genomic_DNA"/>
</dbReference>
<evidence type="ECO:0000256" key="3">
    <source>
        <dbReference type="PROSITE-ProRule" id="PRU00169"/>
    </source>
</evidence>
<evidence type="ECO:0000256" key="1">
    <source>
        <dbReference type="ARBA" id="ARBA00022553"/>
    </source>
</evidence>
<organism evidence="6 7">
    <name type="scientific">Sphingomonas arvum</name>
    <dbReference type="NCBI Taxonomy" id="2992113"/>
    <lineage>
        <taxon>Bacteria</taxon>
        <taxon>Pseudomonadati</taxon>
        <taxon>Pseudomonadota</taxon>
        <taxon>Alphaproteobacteria</taxon>
        <taxon>Sphingomonadales</taxon>
        <taxon>Sphingomonadaceae</taxon>
        <taxon>Sphingomonas</taxon>
    </lineage>
</organism>
<dbReference type="PROSITE" id="PS50043">
    <property type="entry name" value="HTH_LUXR_2"/>
    <property type="match status" value="1"/>
</dbReference>
<dbReference type="CDD" id="cd06170">
    <property type="entry name" value="LuxR_C_like"/>
    <property type="match status" value="1"/>
</dbReference>
<dbReference type="SMART" id="SM00421">
    <property type="entry name" value="HTH_LUXR"/>
    <property type="match status" value="1"/>
</dbReference>
<dbReference type="Pfam" id="PF00196">
    <property type="entry name" value="GerE"/>
    <property type="match status" value="1"/>
</dbReference>
<dbReference type="SUPFAM" id="SSF46894">
    <property type="entry name" value="C-terminal effector domain of the bipartite response regulators"/>
    <property type="match status" value="1"/>
</dbReference>
<dbReference type="PANTHER" id="PTHR45566:SF1">
    <property type="entry name" value="HTH-TYPE TRANSCRIPTIONAL REGULATOR YHJB-RELATED"/>
    <property type="match status" value="1"/>
</dbReference>
<dbReference type="InterPro" id="IPR051015">
    <property type="entry name" value="EvgA-like"/>
</dbReference>
<keyword evidence="2" id="KW-0238">DNA-binding</keyword>
<proteinExistence type="predicted"/>
<keyword evidence="7" id="KW-1185">Reference proteome</keyword>
<evidence type="ECO:0000313" key="6">
    <source>
        <dbReference type="EMBL" id="MCW3796993.1"/>
    </source>
</evidence>
<dbReference type="InterPro" id="IPR000792">
    <property type="entry name" value="Tscrpt_reg_LuxR_C"/>
</dbReference>
<feature type="modified residue" description="4-aspartylphosphate" evidence="3">
    <location>
        <position position="59"/>
    </location>
</feature>
<evidence type="ECO:0000259" key="5">
    <source>
        <dbReference type="PROSITE" id="PS50110"/>
    </source>
</evidence>
<feature type="domain" description="HTH luxR-type" evidence="4">
    <location>
        <begin position="149"/>
        <end position="214"/>
    </location>
</feature>
<keyword evidence="1 3" id="KW-0597">Phosphoprotein</keyword>
<dbReference type="Pfam" id="PF00072">
    <property type="entry name" value="Response_reg"/>
    <property type="match status" value="1"/>
</dbReference>
<dbReference type="InterPro" id="IPR001789">
    <property type="entry name" value="Sig_transdc_resp-reg_receiver"/>
</dbReference>
<evidence type="ECO:0000313" key="7">
    <source>
        <dbReference type="Proteomes" id="UP001526246"/>
    </source>
</evidence>
<dbReference type="PANTHER" id="PTHR45566">
    <property type="entry name" value="HTH-TYPE TRANSCRIPTIONAL REGULATOR YHJB-RELATED"/>
    <property type="match status" value="1"/>
</dbReference>
<dbReference type="SMART" id="SM00448">
    <property type="entry name" value="REC"/>
    <property type="match status" value="1"/>
</dbReference>